<dbReference type="InterPro" id="IPR042533">
    <property type="entry name" value="Nucleoporin_Nup155_C_1"/>
</dbReference>
<evidence type="ECO:0000256" key="2">
    <source>
        <dbReference type="ARBA" id="ARBA00007373"/>
    </source>
</evidence>
<dbReference type="InterPro" id="IPR004870">
    <property type="entry name" value="Nucleoporin_Nup155"/>
</dbReference>
<dbReference type="Gene3D" id="1.20.58.1780">
    <property type="match status" value="1"/>
</dbReference>
<comment type="caution">
    <text evidence="7">The sequence shown here is derived from an EMBL/GenBank/DDBJ whole genome shotgun (WGS) entry which is preliminary data.</text>
</comment>
<dbReference type="Gene3D" id="1.25.40.440">
    <property type="entry name" value="Nucleoporin, helical domain, central subdomain"/>
    <property type="match status" value="1"/>
</dbReference>
<dbReference type="Proteomes" id="UP000439903">
    <property type="component" value="Unassembled WGS sequence"/>
</dbReference>
<dbReference type="OrthoDB" id="338970at2759"/>
<dbReference type="GO" id="GO:0044611">
    <property type="term" value="C:nuclear pore inner ring"/>
    <property type="evidence" value="ECO:0007669"/>
    <property type="project" value="TreeGrafter"/>
</dbReference>
<dbReference type="InterPro" id="IPR042537">
    <property type="entry name" value="Nucleoporin_Nup155_C_2"/>
</dbReference>
<dbReference type="InterPro" id="IPR007187">
    <property type="entry name" value="Nucleoporin_Nup133/Nup155_C"/>
</dbReference>
<keyword evidence="3" id="KW-0813">Transport</keyword>
<evidence type="ECO:0000256" key="1">
    <source>
        <dbReference type="ARBA" id="ARBA00004123"/>
    </source>
</evidence>
<keyword evidence="4" id="KW-0539">Nucleus</keyword>
<dbReference type="GO" id="GO:0006606">
    <property type="term" value="P:protein import into nucleus"/>
    <property type="evidence" value="ECO:0007669"/>
    <property type="project" value="TreeGrafter"/>
</dbReference>
<evidence type="ECO:0000256" key="4">
    <source>
        <dbReference type="ARBA" id="ARBA00023242"/>
    </source>
</evidence>
<organism evidence="7 8">
    <name type="scientific">Gigaspora margarita</name>
    <dbReference type="NCBI Taxonomy" id="4874"/>
    <lineage>
        <taxon>Eukaryota</taxon>
        <taxon>Fungi</taxon>
        <taxon>Fungi incertae sedis</taxon>
        <taxon>Mucoromycota</taxon>
        <taxon>Glomeromycotina</taxon>
        <taxon>Glomeromycetes</taxon>
        <taxon>Diversisporales</taxon>
        <taxon>Gigasporaceae</taxon>
        <taxon>Gigaspora</taxon>
    </lineage>
</organism>
<name>A0A8H3XDZ8_GIGMA</name>
<dbReference type="GO" id="GO:0000972">
    <property type="term" value="P:transcription-dependent tethering of RNA polymerase II gene DNA at nuclear periphery"/>
    <property type="evidence" value="ECO:0007669"/>
    <property type="project" value="TreeGrafter"/>
</dbReference>
<evidence type="ECO:0000259" key="5">
    <source>
        <dbReference type="Pfam" id="PF03177"/>
    </source>
</evidence>
<dbReference type="GO" id="GO:0006405">
    <property type="term" value="P:RNA export from nucleus"/>
    <property type="evidence" value="ECO:0007669"/>
    <property type="project" value="TreeGrafter"/>
</dbReference>
<dbReference type="Pfam" id="PF03177">
    <property type="entry name" value="Nucleoporin_C"/>
    <property type="match status" value="1"/>
</dbReference>
<dbReference type="Gene3D" id="1.25.40.450">
    <property type="entry name" value="Nucleoporin, helical domain, N-terminal subdomain"/>
    <property type="match status" value="1"/>
</dbReference>
<keyword evidence="8" id="KW-1185">Reference proteome</keyword>
<proteinExistence type="inferred from homology"/>
<dbReference type="InterPro" id="IPR014908">
    <property type="entry name" value="Nucleoporin_Nup133/Nup155_N"/>
</dbReference>
<dbReference type="InterPro" id="IPR042538">
    <property type="entry name" value="Nucleoporin_Nup155_C_3"/>
</dbReference>
<evidence type="ECO:0000256" key="3">
    <source>
        <dbReference type="ARBA" id="ARBA00022448"/>
    </source>
</evidence>
<protein>
    <submittedName>
        <fullName evidence="7">Nucleoporin-domain-containing protein</fullName>
    </submittedName>
</protein>
<dbReference type="GO" id="GO:0017056">
    <property type="term" value="F:structural constituent of nuclear pore"/>
    <property type="evidence" value="ECO:0007669"/>
    <property type="project" value="InterPro"/>
</dbReference>
<evidence type="ECO:0000313" key="7">
    <source>
        <dbReference type="EMBL" id="KAF0445982.1"/>
    </source>
</evidence>
<reference evidence="7 8" key="1">
    <citation type="journal article" date="2019" name="Environ. Microbiol.">
        <title>At the nexus of three kingdoms: the genome of the mycorrhizal fungus Gigaspora margarita provides insights into plant, endobacterial and fungal interactions.</title>
        <authorList>
            <person name="Venice F."/>
            <person name="Ghignone S."/>
            <person name="Salvioli di Fossalunga A."/>
            <person name="Amselem J."/>
            <person name="Novero M."/>
            <person name="Xianan X."/>
            <person name="Sedzielewska Toro K."/>
            <person name="Morin E."/>
            <person name="Lipzen A."/>
            <person name="Grigoriev I.V."/>
            <person name="Henrissat B."/>
            <person name="Martin F.M."/>
            <person name="Bonfante P."/>
        </authorList>
    </citation>
    <scope>NUCLEOTIDE SEQUENCE [LARGE SCALE GENOMIC DNA]</scope>
    <source>
        <strain evidence="7 8">BEG34</strain>
    </source>
</reference>
<comment type="similarity">
    <text evidence="2">Belongs to the non-repetitive/WGA-negative nucleoporin family.</text>
</comment>
<dbReference type="Pfam" id="PF08801">
    <property type="entry name" value="Nucleoporin_N"/>
    <property type="match status" value="1"/>
</dbReference>
<gene>
    <name evidence="7" type="ORF">F8M41_003000</name>
</gene>
<accession>A0A8H3XDZ8</accession>
<comment type="subcellular location">
    <subcellularLocation>
        <location evidence="1">Nucleus</location>
    </subcellularLocation>
</comment>
<dbReference type="AlphaFoldDB" id="A0A8H3XDZ8"/>
<dbReference type="PANTHER" id="PTHR10350:SF6">
    <property type="entry name" value="NUCLEAR PORE COMPLEX PROTEIN NUP155"/>
    <property type="match status" value="1"/>
</dbReference>
<evidence type="ECO:0000313" key="8">
    <source>
        <dbReference type="Proteomes" id="UP000439903"/>
    </source>
</evidence>
<feature type="domain" description="Nucleoporin Nup133/Nup155-like N-terminal" evidence="6">
    <location>
        <begin position="45"/>
        <end position="465"/>
    </location>
</feature>
<feature type="domain" description="Nucleoporin Nup133/Nup155-like C-terminal" evidence="5">
    <location>
        <begin position="527"/>
        <end position="1161"/>
    </location>
</feature>
<sequence>MAAKEDIINAKVALDNRFLGLLFRQGADRGQDRYKEVIPETVPFKQEKIIQLPPRLREIVESTTHGIHVLLGCLPYINAVYFVVNDNLFIWEYDKGISDNAIAHIDVHPLQDQIIKSVGLVKPRAGRFIDNAHYVLVIATDKAIYVFGFSSTSDGIVFHDMSSDRYRTDYSKKEIGSIIGTEDGRIFLIDAGELCELVYEDEGWFSKPCRLEIHSQSTVSQHLRWIWQTSSDFKSIAIDDTRHMLYVMSAYRIEAFYIQKDAALKLIGSYSINDDKSMMLKGHLVSIHPILNTDSPYFWLLAVTNTGHRGYFTCYIGNRGYNWWLYSETPAMLKTKEPNGLYILEVHEPPPQNQPPVPQQARLEYQKFRYFHGIFFAQRREGGIEMLSTTSPNYGLMFRRFIQNQEPIFSEHHYTAPLPSIFDIQEIHDPLYDPKKSDEYSNELINQFNAPPRKFILYTLNGIIIWTKQRPVDYLDNMLKKSNNREALKSFIENYGPEQTTAMCLLIASNESHAFMQTFAASYNTIYEGFAFCLARILLPVWRQRILKLSPGLNNTNPDRRDTNIPEPILNSIVTQLRKLKEFCDRHPMFKSPPQILGDTSTAQSASLSSLYDLLVTLSDAIGFILLMTEYNLPETIENISKSSQQVVFQSTYEQLVTVQQVRSSWHDLVLAIIKRESGPRVDNLSRNLELRCPTFCNAAETKMYQGYEALQRAKKNEDEHTTKEALRNSLNIFCECINILTYGTLNNLCQDYKNFGFYEGAIELLLKAAQSFDPIPEKRNSILDLVIDTLRDAGVFADGIQRHTQSFSPVLQKALNLGTSLNDRTFLFAVYDEFLGADSIPQLFQPPAPYLEEYLNLSTDLTSPITRKKLDLYCDFCVTHRQYLKAAKVKEYIAKNSGSGISLQERLHYLSHAVGQAESAKELSETRDVIEALHKYRSDLELAQIQFEIYREIDNIPDAEYNNLAALKGKPDKTTLLARLSQQLFDAQDLLRDFVIPFGLVERELSLVHAVEVIPSREDINQIWKKIIQKAKKKAHDTGSLQPIDDVVIESGRKYYPHDLRVFPMDTIVSEIATYLIPKRIDEPGYITRILKQSNVAFCDIFNTLHNLFSFRITPFNTSEGICLLLKELVFILNQWMRSVEERYDIEPRSIHGMVSQYLTVIDHHSLGQGFSHEFLEIQRKLETFSTMMEY</sequence>
<dbReference type="EMBL" id="WTPW01001258">
    <property type="protein sequence ID" value="KAF0445982.1"/>
    <property type="molecule type" value="Genomic_DNA"/>
</dbReference>
<dbReference type="GO" id="GO:0036228">
    <property type="term" value="P:protein localization to nuclear inner membrane"/>
    <property type="evidence" value="ECO:0007669"/>
    <property type="project" value="TreeGrafter"/>
</dbReference>
<evidence type="ECO:0000259" key="6">
    <source>
        <dbReference type="Pfam" id="PF08801"/>
    </source>
</evidence>
<dbReference type="PANTHER" id="PTHR10350">
    <property type="entry name" value="NUCLEAR PORE COMPLEX PROTEIN NUP155"/>
    <property type="match status" value="1"/>
</dbReference>
<dbReference type="Gene3D" id="1.20.120.1880">
    <property type="entry name" value="Nucleoporin, helical C-terminal domain"/>
    <property type="match status" value="1"/>
</dbReference>